<dbReference type="InterPro" id="IPR009057">
    <property type="entry name" value="Homeodomain-like_sf"/>
</dbReference>
<proteinExistence type="predicted"/>
<dbReference type="Proteomes" id="UP000295794">
    <property type="component" value="Unassembled WGS sequence"/>
</dbReference>
<dbReference type="PROSITE" id="PS01124">
    <property type="entry name" value="HTH_ARAC_FAMILY_2"/>
    <property type="match status" value="1"/>
</dbReference>
<evidence type="ECO:0000256" key="2">
    <source>
        <dbReference type="ARBA" id="ARBA00023163"/>
    </source>
</evidence>
<name>A0A377Q8X2_9NEIS</name>
<dbReference type="SUPFAM" id="SSF52317">
    <property type="entry name" value="Class I glutamine amidotransferase-like"/>
    <property type="match status" value="1"/>
</dbReference>
<dbReference type="GO" id="GO:0003700">
    <property type="term" value="F:DNA-binding transcription factor activity"/>
    <property type="evidence" value="ECO:0007669"/>
    <property type="project" value="InterPro"/>
</dbReference>
<dbReference type="EMBL" id="UGHR01000001">
    <property type="protein sequence ID" value="STQ91175.1"/>
    <property type="molecule type" value="Genomic_DNA"/>
</dbReference>
<dbReference type="InterPro" id="IPR052158">
    <property type="entry name" value="INH-QAR"/>
</dbReference>
<dbReference type="OrthoDB" id="9794896at2"/>
<dbReference type="CDD" id="cd03137">
    <property type="entry name" value="GATase1_AraC_1"/>
    <property type="match status" value="1"/>
</dbReference>
<dbReference type="Pfam" id="PF01965">
    <property type="entry name" value="DJ-1_PfpI"/>
    <property type="match status" value="1"/>
</dbReference>
<dbReference type="RefSeq" id="WP_115227417.1">
    <property type="nucleotide sequence ID" value="NZ_CAWOLO010000003.1"/>
</dbReference>
<keyword evidence="7" id="KW-1185">Reference proteome</keyword>
<evidence type="ECO:0000313" key="6">
    <source>
        <dbReference type="Proteomes" id="UP000255108"/>
    </source>
</evidence>
<evidence type="ECO:0000313" key="5">
    <source>
        <dbReference type="EMBL" id="TCU88753.1"/>
    </source>
</evidence>
<dbReference type="InterPro" id="IPR018060">
    <property type="entry name" value="HTH_AraC"/>
</dbReference>
<dbReference type="Pfam" id="PF12833">
    <property type="entry name" value="HTH_18"/>
    <property type="match status" value="1"/>
</dbReference>
<keyword evidence="1" id="KW-0805">Transcription regulation</keyword>
<dbReference type="InterPro" id="IPR029062">
    <property type="entry name" value="Class_I_gatase-like"/>
</dbReference>
<protein>
    <submittedName>
        <fullName evidence="5">AraC family transcriptional regulator with amidase-like domain</fullName>
    </submittedName>
    <submittedName>
        <fullName evidence="4">L-rhamnose operon regulatory protein rhaS</fullName>
    </submittedName>
</protein>
<evidence type="ECO:0000313" key="7">
    <source>
        <dbReference type="Proteomes" id="UP000295794"/>
    </source>
</evidence>
<dbReference type="SUPFAM" id="SSF46689">
    <property type="entry name" value="Homeodomain-like"/>
    <property type="match status" value="2"/>
</dbReference>
<reference evidence="5 7" key="2">
    <citation type="submission" date="2019-03" db="EMBL/GenBank/DDBJ databases">
        <title>Genomic Encyclopedia of Type Strains, Phase IV (KMG-IV): sequencing the most valuable type-strain genomes for metagenomic binning, comparative biology and taxonomic classification.</title>
        <authorList>
            <person name="Goeker M."/>
        </authorList>
    </citation>
    <scope>NUCLEOTIDE SEQUENCE [LARGE SCALE GENOMIC DNA]</scope>
    <source>
        <strain evidence="5 7">DSM 3764</strain>
    </source>
</reference>
<sequence length="328" mass="36571">MKRIFFVLLPHVHILDLGGPMQILATLPELGLAELSIHCVGPHTELNSFQGVSLMDIAPLPAKLIKGDVVVMVGSKIQTDQPYTPYQLKVVDWLSTLGKNMPEGVIIASVCTGALFLAEAGLLDGRYCTTHHDYLDRLQKAAPASRVLSKRLMVQDGPIYTSAGVSAGIDLALHLVGQYFGSAIALRVARENLVQFRRLEHDPELSAPLCYRNHNDPIIHLVQDHMTQHPCDSGTYDELAEQFSLSYRHLARLFQQACGITLKQYQQKLKLDLARRMLKDSHRSIEGIIEHCGFASPQAFRAAWRQAETLSPSVWRKVQKLDRAHESA</sequence>
<reference evidence="4 6" key="1">
    <citation type="submission" date="2018-06" db="EMBL/GenBank/DDBJ databases">
        <authorList>
            <consortium name="Pathogen Informatics"/>
            <person name="Doyle S."/>
        </authorList>
    </citation>
    <scope>NUCLEOTIDE SEQUENCE [LARGE SCALE GENOMIC DNA]</scope>
    <source>
        <strain evidence="4 6">NCTC11159</strain>
    </source>
</reference>
<dbReference type="PANTHER" id="PTHR43130:SF3">
    <property type="entry name" value="HTH-TYPE TRANSCRIPTIONAL REGULATOR RV1931C"/>
    <property type="match status" value="1"/>
</dbReference>
<dbReference type="EMBL" id="SMBT01000003">
    <property type="protein sequence ID" value="TCU88753.1"/>
    <property type="molecule type" value="Genomic_DNA"/>
</dbReference>
<keyword evidence="2" id="KW-0804">Transcription</keyword>
<dbReference type="InterPro" id="IPR002818">
    <property type="entry name" value="DJ-1/PfpI"/>
</dbReference>
<feature type="domain" description="HTH araC/xylS-type" evidence="3">
    <location>
        <begin position="216"/>
        <end position="318"/>
    </location>
</feature>
<dbReference type="SMART" id="SM00342">
    <property type="entry name" value="HTH_ARAC"/>
    <property type="match status" value="1"/>
</dbReference>
<evidence type="ECO:0000313" key="4">
    <source>
        <dbReference type="EMBL" id="STQ91175.1"/>
    </source>
</evidence>
<organism evidence="4 6">
    <name type="scientific">Iodobacter fluviatilis</name>
    <dbReference type="NCBI Taxonomy" id="537"/>
    <lineage>
        <taxon>Bacteria</taxon>
        <taxon>Pseudomonadati</taxon>
        <taxon>Pseudomonadota</taxon>
        <taxon>Betaproteobacteria</taxon>
        <taxon>Neisseriales</taxon>
        <taxon>Chitinibacteraceae</taxon>
        <taxon>Iodobacter</taxon>
    </lineage>
</organism>
<dbReference type="Gene3D" id="3.40.50.880">
    <property type="match status" value="1"/>
</dbReference>
<accession>A0A377Q8X2</accession>
<dbReference type="GO" id="GO:0043565">
    <property type="term" value="F:sequence-specific DNA binding"/>
    <property type="evidence" value="ECO:0007669"/>
    <property type="project" value="InterPro"/>
</dbReference>
<evidence type="ECO:0000259" key="3">
    <source>
        <dbReference type="PROSITE" id="PS01124"/>
    </source>
</evidence>
<evidence type="ECO:0000256" key="1">
    <source>
        <dbReference type="ARBA" id="ARBA00023015"/>
    </source>
</evidence>
<gene>
    <name evidence="4" type="primary">rhaS_2</name>
    <name evidence="5" type="ORF">EV682_103337</name>
    <name evidence="4" type="ORF">NCTC11159_02247</name>
</gene>
<dbReference type="Proteomes" id="UP000255108">
    <property type="component" value="Unassembled WGS sequence"/>
</dbReference>
<dbReference type="AlphaFoldDB" id="A0A377Q8X2"/>
<dbReference type="Gene3D" id="1.10.10.60">
    <property type="entry name" value="Homeodomain-like"/>
    <property type="match status" value="1"/>
</dbReference>
<dbReference type="PANTHER" id="PTHR43130">
    <property type="entry name" value="ARAC-FAMILY TRANSCRIPTIONAL REGULATOR"/>
    <property type="match status" value="1"/>
</dbReference>